<dbReference type="AlphaFoldDB" id="A0A6F8XUR7"/>
<dbReference type="RefSeq" id="WP_173037281.1">
    <property type="nucleotide sequence ID" value="NZ_AP022870.1"/>
</dbReference>
<dbReference type="GO" id="GO:0046983">
    <property type="term" value="F:protein dimerization activity"/>
    <property type="evidence" value="ECO:0007669"/>
    <property type="project" value="InterPro"/>
</dbReference>
<comment type="catalytic activity">
    <reaction evidence="1">
        <text>ATP + protein L-histidine = ADP + protein N-phospho-L-histidine.</text>
        <dbReference type="EC" id="2.7.13.3"/>
    </reaction>
</comment>
<keyword evidence="3" id="KW-0597">Phosphoprotein</keyword>
<dbReference type="InterPro" id="IPR036890">
    <property type="entry name" value="HATPase_C_sf"/>
</dbReference>
<keyword evidence="5" id="KW-0547">Nucleotide-binding</keyword>
<accession>A0A6F8XUR7</accession>
<dbReference type="PANTHER" id="PTHR24421:SF10">
    <property type="entry name" value="NITRATE_NITRITE SENSOR PROTEIN NARQ"/>
    <property type="match status" value="1"/>
</dbReference>
<evidence type="ECO:0000256" key="5">
    <source>
        <dbReference type="ARBA" id="ARBA00022741"/>
    </source>
</evidence>
<evidence type="ECO:0000256" key="3">
    <source>
        <dbReference type="ARBA" id="ARBA00022553"/>
    </source>
</evidence>
<keyword evidence="9" id="KW-0472">Membrane</keyword>
<dbReference type="GO" id="GO:0000155">
    <property type="term" value="F:phosphorelay sensor kinase activity"/>
    <property type="evidence" value="ECO:0007669"/>
    <property type="project" value="InterPro"/>
</dbReference>
<dbReference type="EMBL" id="AP022870">
    <property type="protein sequence ID" value="BCB77539.1"/>
    <property type="molecule type" value="Genomic_DNA"/>
</dbReference>
<feature type="transmembrane region" description="Helical" evidence="9">
    <location>
        <begin position="92"/>
        <end position="111"/>
    </location>
</feature>
<dbReference type="CDD" id="cd16917">
    <property type="entry name" value="HATPase_UhpB-NarQ-NarX-like"/>
    <property type="match status" value="1"/>
</dbReference>
<reference evidence="11 12" key="1">
    <citation type="submission" date="2020-03" db="EMBL/GenBank/DDBJ databases">
        <title>Whole genome shotgun sequence of Phytohabitans flavus NBRC 107702.</title>
        <authorList>
            <person name="Komaki H."/>
            <person name="Tamura T."/>
        </authorList>
    </citation>
    <scope>NUCLEOTIDE SEQUENCE [LARGE SCALE GENOMIC DNA]</scope>
    <source>
        <strain evidence="11 12">NBRC 107702</strain>
    </source>
</reference>
<dbReference type="InterPro" id="IPR003594">
    <property type="entry name" value="HATPase_dom"/>
</dbReference>
<evidence type="ECO:0000256" key="6">
    <source>
        <dbReference type="ARBA" id="ARBA00022777"/>
    </source>
</evidence>
<evidence type="ECO:0000256" key="9">
    <source>
        <dbReference type="SAM" id="Phobius"/>
    </source>
</evidence>
<dbReference type="SMART" id="SM00387">
    <property type="entry name" value="HATPase_c"/>
    <property type="match status" value="1"/>
</dbReference>
<organism evidence="11 12">
    <name type="scientific">Phytohabitans flavus</name>
    <dbReference type="NCBI Taxonomy" id="1076124"/>
    <lineage>
        <taxon>Bacteria</taxon>
        <taxon>Bacillati</taxon>
        <taxon>Actinomycetota</taxon>
        <taxon>Actinomycetes</taxon>
        <taxon>Micromonosporales</taxon>
        <taxon>Micromonosporaceae</taxon>
    </lineage>
</organism>
<keyword evidence="8" id="KW-0902">Two-component regulatory system</keyword>
<evidence type="ECO:0000256" key="4">
    <source>
        <dbReference type="ARBA" id="ARBA00022679"/>
    </source>
</evidence>
<dbReference type="GO" id="GO:0005524">
    <property type="term" value="F:ATP binding"/>
    <property type="evidence" value="ECO:0007669"/>
    <property type="project" value="UniProtKB-KW"/>
</dbReference>
<dbReference type="InterPro" id="IPR050482">
    <property type="entry name" value="Sensor_HK_TwoCompSys"/>
</dbReference>
<dbReference type="Pfam" id="PF02518">
    <property type="entry name" value="HATPase_c"/>
    <property type="match status" value="1"/>
</dbReference>
<evidence type="ECO:0000313" key="11">
    <source>
        <dbReference type="EMBL" id="BCB77539.1"/>
    </source>
</evidence>
<proteinExistence type="predicted"/>
<dbReference type="Pfam" id="PF13796">
    <property type="entry name" value="Sensor"/>
    <property type="match status" value="1"/>
</dbReference>
<evidence type="ECO:0000259" key="10">
    <source>
        <dbReference type="SMART" id="SM00387"/>
    </source>
</evidence>
<keyword evidence="4" id="KW-0808">Transferase</keyword>
<feature type="transmembrane region" description="Helical" evidence="9">
    <location>
        <begin position="147"/>
        <end position="167"/>
    </location>
</feature>
<evidence type="ECO:0000256" key="1">
    <source>
        <dbReference type="ARBA" id="ARBA00000085"/>
    </source>
</evidence>
<dbReference type="Gene3D" id="1.20.5.1930">
    <property type="match status" value="1"/>
</dbReference>
<keyword evidence="12" id="KW-1185">Reference proteome</keyword>
<keyword evidence="6 11" id="KW-0418">Kinase</keyword>
<dbReference type="GO" id="GO:0016020">
    <property type="term" value="C:membrane"/>
    <property type="evidence" value="ECO:0007669"/>
    <property type="project" value="InterPro"/>
</dbReference>
<dbReference type="KEGG" id="pfla:Pflav_039490"/>
<dbReference type="EC" id="2.7.13.3" evidence="2"/>
<evidence type="ECO:0000256" key="2">
    <source>
        <dbReference type="ARBA" id="ARBA00012438"/>
    </source>
</evidence>
<reference evidence="11 12" key="2">
    <citation type="submission" date="2020-03" db="EMBL/GenBank/DDBJ databases">
        <authorList>
            <person name="Ichikawa N."/>
            <person name="Kimura A."/>
            <person name="Kitahashi Y."/>
            <person name="Uohara A."/>
        </authorList>
    </citation>
    <scope>NUCLEOTIDE SEQUENCE [LARGE SCALE GENOMIC DNA]</scope>
    <source>
        <strain evidence="11 12">NBRC 107702</strain>
    </source>
</reference>
<keyword evidence="9" id="KW-0812">Transmembrane</keyword>
<keyword evidence="7" id="KW-0067">ATP-binding</keyword>
<name>A0A6F8XUR7_9ACTN</name>
<feature type="domain" description="Histidine kinase/HSP90-like ATPase" evidence="10">
    <location>
        <begin position="308"/>
        <end position="398"/>
    </location>
</feature>
<gene>
    <name evidence="11" type="ORF">Pflav_039490</name>
</gene>
<dbReference type="InterPro" id="IPR025828">
    <property type="entry name" value="Put_sensor_dom"/>
</dbReference>
<dbReference type="Proteomes" id="UP000502508">
    <property type="component" value="Chromosome"/>
</dbReference>
<dbReference type="InterPro" id="IPR011712">
    <property type="entry name" value="Sig_transdc_His_kin_sub3_dim/P"/>
</dbReference>
<dbReference type="Pfam" id="PF07730">
    <property type="entry name" value="HisKA_3"/>
    <property type="match status" value="1"/>
</dbReference>
<evidence type="ECO:0000256" key="7">
    <source>
        <dbReference type="ARBA" id="ARBA00022840"/>
    </source>
</evidence>
<keyword evidence="9" id="KW-1133">Transmembrane helix</keyword>
<dbReference type="Gene3D" id="3.30.565.10">
    <property type="entry name" value="Histidine kinase-like ATPase, C-terminal domain"/>
    <property type="match status" value="1"/>
</dbReference>
<evidence type="ECO:0000256" key="8">
    <source>
        <dbReference type="ARBA" id="ARBA00023012"/>
    </source>
</evidence>
<dbReference type="SUPFAM" id="SSF55874">
    <property type="entry name" value="ATPase domain of HSP90 chaperone/DNA topoisomerase II/histidine kinase"/>
    <property type="match status" value="1"/>
</dbReference>
<dbReference type="PANTHER" id="PTHR24421">
    <property type="entry name" value="NITRATE/NITRITE SENSOR PROTEIN NARX-RELATED"/>
    <property type="match status" value="1"/>
</dbReference>
<protein>
    <recommendedName>
        <fullName evidence="2">histidine kinase</fullName>
        <ecNumber evidence="2">2.7.13.3</ecNumber>
    </recommendedName>
</protein>
<sequence length="398" mass="42441">MTRALRDVRHMLASTGLGLAALGLLLLTVFALILCVLPPVGGPALSNIARLARRLADRQRRRVEPAIPSPYTADPVRIRDVLLDPTFWRDTAWLLVYGPAGLAAAFVWALWPSGLQGLVTPILYRLLPASADLTFQALPITSPTRSYIAVGMGAVVLVAAYFLPRWYRLGEARLSRWLLSPTAAARLNARVEQLVETRTAAVDASAAELRRIERDLHDGAQARLVALTMNLGMAEDMFDTDPATAKAMLADARAGAHSAISELRDLVRGIHPPMLADRGLAGAAEALAASSPVPVELDVRLDRRLSAPVESAAYFVLAEALANAIKHAGAAHIGMSVVDESVHIRLRVRDDGRGGADARKGTGLRGIERRLAAFDGTVTVTSPPGGPTQIEAVLPCGS</sequence>
<evidence type="ECO:0000313" key="12">
    <source>
        <dbReference type="Proteomes" id="UP000502508"/>
    </source>
</evidence>